<feature type="active site" description="Tele-AMP-histidine intermediate" evidence="1">
    <location>
        <position position="95"/>
    </location>
</feature>
<dbReference type="InterPro" id="IPR052908">
    <property type="entry name" value="AP-4-A_phosphorylase"/>
</dbReference>
<dbReference type="Gene3D" id="3.30.428.10">
    <property type="entry name" value="HIT-like"/>
    <property type="match status" value="1"/>
</dbReference>
<dbReference type="Proteomes" id="UP000885672">
    <property type="component" value="Unassembled WGS sequence"/>
</dbReference>
<dbReference type="EMBL" id="DSBX01000063">
    <property type="protein sequence ID" value="HDQ99003.1"/>
    <property type="molecule type" value="Genomic_DNA"/>
</dbReference>
<evidence type="ECO:0000256" key="3">
    <source>
        <dbReference type="PROSITE-ProRule" id="PRU00464"/>
    </source>
</evidence>
<organism evidence="6">
    <name type="scientific">candidate division WOR-3 bacterium</name>
    <dbReference type="NCBI Taxonomy" id="2052148"/>
    <lineage>
        <taxon>Bacteria</taxon>
        <taxon>Bacteria division WOR-3</taxon>
    </lineage>
</organism>
<dbReference type="InterPro" id="IPR036265">
    <property type="entry name" value="HIT-like_sf"/>
</dbReference>
<proteinExistence type="predicted"/>
<feature type="region of interest" description="Disordered" evidence="4">
    <location>
        <begin position="105"/>
        <end position="124"/>
    </location>
</feature>
<accession>A0A7V0T4Y0</accession>
<evidence type="ECO:0000256" key="2">
    <source>
        <dbReference type="PIRSR" id="PIRSR601310-3"/>
    </source>
</evidence>
<dbReference type="PROSITE" id="PS51084">
    <property type="entry name" value="HIT_2"/>
    <property type="match status" value="1"/>
</dbReference>
<comment type="caution">
    <text evidence="6">The sequence shown here is derived from an EMBL/GenBank/DDBJ whole genome shotgun (WGS) entry which is preliminary data.</text>
</comment>
<dbReference type="InterPro" id="IPR011146">
    <property type="entry name" value="HIT-like"/>
</dbReference>
<evidence type="ECO:0000256" key="1">
    <source>
        <dbReference type="PIRSR" id="PIRSR601310-1"/>
    </source>
</evidence>
<protein>
    <submittedName>
        <fullName evidence="6">HIT family protein</fullName>
    </submittedName>
</protein>
<dbReference type="PANTHER" id="PTHR42997:SF1">
    <property type="entry name" value="AP-4-A PHOSPHORYLASE"/>
    <property type="match status" value="1"/>
</dbReference>
<dbReference type="GO" id="GO:0003824">
    <property type="term" value="F:catalytic activity"/>
    <property type="evidence" value="ECO:0007669"/>
    <property type="project" value="InterPro"/>
</dbReference>
<reference evidence="6" key="1">
    <citation type="journal article" date="2020" name="mSystems">
        <title>Genome- and Community-Level Interaction Insights into Carbon Utilization and Element Cycling Functions of Hydrothermarchaeota in Hydrothermal Sediment.</title>
        <authorList>
            <person name="Zhou Z."/>
            <person name="Liu Y."/>
            <person name="Xu W."/>
            <person name="Pan J."/>
            <person name="Luo Z.H."/>
            <person name="Li M."/>
        </authorList>
    </citation>
    <scope>NUCLEOTIDE SEQUENCE [LARGE SCALE GENOMIC DNA]</scope>
    <source>
        <strain evidence="6">SpSt-1182</strain>
    </source>
</reference>
<dbReference type="PANTHER" id="PTHR42997">
    <property type="entry name" value="HIT FAMILY HYDROLASE"/>
    <property type="match status" value="1"/>
</dbReference>
<evidence type="ECO:0000256" key="4">
    <source>
        <dbReference type="SAM" id="MobiDB-lite"/>
    </source>
</evidence>
<sequence length="124" mass="13883">MKDSPFQPIEPGRVVAESELAVAFYDRFPVSPGHTLVVPKRVVACLFELAPEERAAVWELVAVVRERLAREYRPDGFNVGLNDGPVAGQTVMHAHVHVIPRYRGDQAEPEGGVRGVIPEKRRYR</sequence>
<feature type="short sequence motif" description="Histidine triad motif" evidence="2 3">
    <location>
        <begin position="93"/>
        <end position="97"/>
    </location>
</feature>
<name>A0A7V0T4Y0_UNCW3</name>
<dbReference type="SUPFAM" id="SSF54197">
    <property type="entry name" value="HIT-like"/>
    <property type="match status" value="1"/>
</dbReference>
<dbReference type="Pfam" id="PF01230">
    <property type="entry name" value="HIT"/>
    <property type="match status" value="1"/>
</dbReference>
<dbReference type="PRINTS" id="PR00332">
    <property type="entry name" value="HISTRIAD"/>
</dbReference>
<dbReference type="InterPro" id="IPR001310">
    <property type="entry name" value="Histidine_triad_HIT"/>
</dbReference>
<dbReference type="AlphaFoldDB" id="A0A7V0T4Y0"/>
<evidence type="ECO:0000313" key="6">
    <source>
        <dbReference type="EMBL" id="HDQ99003.1"/>
    </source>
</evidence>
<gene>
    <name evidence="6" type="ORF">ENN51_01760</name>
</gene>
<feature type="domain" description="HIT" evidence="5">
    <location>
        <begin position="1"/>
        <end position="108"/>
    </location>
</feature>
<evidence type="ECO:0000259" key="5">
    <source>
        <dbReference type="PROSITE" id="PS51084"/>
    </source>
</evidence>